<dbReference type="GO" id="GO:0046872">
    <property type="term" value="F:metal ion binding"/>
    <property type="evidence" value="ECO:0007669"/>
    <property type="project" value="UniProtKB-KW"/>
</dbReference>
<evidence type="ECO:0000313" key="7">
    <source>
        <dbReference type="Proteomes" id="UP000019760"/>
    </source>
</evidence>
<dbReference type="Pfam" id="PF03055">
    <property type="entry name" value="RPE65"/>
    <property type="match status" value="1"/>
</dbReference>
<dbReference type="EC" id="1.13.11.-" evidence="4"/>
<dbReference type="RefSeq" id="WP_132126910.1">
    <property type="nucleotide sequence ID" value="NZ_BAND01000138.1"/>
</dbReference>
<evidence type="ECO:0000256" key="5">
    <source>
        <dbReference type="SAM" id="MobiDB-lite"/>
    </source>
</evidence>
<keyword evidence="4" id="KW-0560">Oxidoreductase</keyword>
<gene>
    <name evidence="6" type="ORF">Amme_139_017</name>
</gene>
<dbReference type="InterPro" id="IPR004294">
    <property type="entry name" value="Carotenoid_Oase"/>
</dbReference>
<evidence type="ECO:0000256" key="2">
    <source>
        <dbReference type="ARBA" id="ARBA00022723"/>
    </source>
</evidence>
<evidence type="ECO:0000256" key="3">
    <source>
        <dbReference type="ARBA" id="ARBA00023004"/>
    </source>
</evidence>
<dbReference type="OrthoDB" id="6636843at2"/>
<dbReference type="Proteomes" id="UP000019760">
    <property type="component" value="Unassembled WGS sequence"/>
</dbReference>
<proteinExistence type="inferred from homology"/>
<dbReference type="GO" id="GO:0016702">
    <property type="term" value="F:oxidoreductase activity, acting on single donors with incorporation of molecular oxygen, incorporation of two atoms of oxygen"/>
    <property type="evidence" value="ECO:0007669"/>
    <property type="project" value="InterPro"/>
</dbReference>
<comment type="cofactor">
    <cofactor evidence="4">
        <name>Fe(2+)</name>
        <dbReference type="ChEBI" id="CHEBI:29033"/>
    </cofactor>
    <text evidence="4">Binds 1 Fe(2+) ion per subunit.</text>
</comment>
<accession>A0A023D9U8</accession>
<feature type="region of interest" description="Disordered" evidence="5">
    <location>
        <begin position="35"/>
        <end position="63"/>
    </location>
</feature>
<name>A0A023D9U8_ACIMT</name>
<keyword evidence="3 4" id="KW-0408">Iron</keyword>
<protein>
    <recommendedName>
        <fullName evidence="4">Dioxygenase</fullName>
        <ecNumber evidence="4">1.13.11.-</ecNumber>
    </recommendedName>
</protein>
<comment type="similarity">
    <text evidence="1 4">Belongs to the carotenoid oxygenase family.</text>
</comment>
<evidence type="ECO:0000256" key="4">
    <source>
        <dbReference type="RuleBase" id="RU364048"/>
    </source>
</evidence>
<sequence length="63" mass="6734">MLTDHEPIAHDVHVEALTIDGALPPELCGTLYRNGPNPAEGTKPAHRFLGAGRLTTRPLPPCP</sequence>
<evidence type="ECO:0000313" key="6">
    <source>
        <dbReference type="EMBL" id="GAJ30480.1"/>
    </source>
</evidence>
<reference evidence="7" key="1">
    <citation type="journal article" date="2014" name="FEMS Microbiol. Lett.">
        <title>Draft Genomic DNA Sequence of the Facultatively Methylotrophic Bacterium Acidomonas methanolica type strain MB58.</title>
        <authorList>
            <person name="Higashiura N."/>
            <person name="Hadano H."/>
            <person name="Hirakawa H."/>
            <person name="Matsutani M."/>
            <person name="Takabe S."/>
            <person name="Matsushita K."/>
            <person name="Azuma Y."/>
        </authorList>
    </citation>
    <scope>NUCLEOTIDE SEQUENCE [LARGE SCALE GENOMIC DNA]</scope>
    <source>
        <strain evidence="7">MB58</strain>
    </source>
</reference>
<keyword evidence="7" id="KW-1185">Reference proteome</keyword>
<organism evidence="6 7">
    <name type="scientific">Acidomonas methanolica NBRC 104435</name>
    <dbReference type="NCBI Taxonomy" id="1231351"/>
    <lineage>
        <taxon>Bacteria</taxon>
        <taxon>Pseudomonadati</taxon>
        <taxon>Pseudomonadota</taxon>
        <taxon>Alphaproteobacteria</taxon>
        <taxon>Acetobacterales</taxon>
        <taxon>Acetobacteraceae</taxon>
        <taxon>Acidomonas</taxon>
    </lineage>
</organism>
<comment type="caution">
    <text evidence="6">The sequence shown here is derived from an EMBL/GenBank/DDBJ whole genome shotgun (WGS) entry which is preliminary data.</text>
</comment>
<dbReference type="EMBL" id="BAND01000138">
    <property type="protein sequence ID" value="GAJ30480.1"/>
    <property type="molecule type" value="Genomic_DNA"/>
</dbReference>
<keyword evidence="2 4" id="KW-0479">Metal-binding</keyword>
<reference evidence="6 7" key="2">
    <citation type="journal article" date="2014" name="FEMS Microbiol. Lett.">
        <title>Draft genomic DNA sequence of the facultatively methylotrophic bacterium Acidomonas methanolica type strain MB58.</title>
        <authorList>
            <person name="Higashiura N."/>
            <person name="Hadano H."/>
            <person name="Hirakawa H."/>
            <person name="Matsutani M."/>
            <person name="Takabe S."/>
            <person name="Matsushita K."/>
            <person name="Azuma Y."/>
        </authorList>
    </citation>
    <scope>NUCLEOTIDE SEQUENCE [LARGE SCALE GENOMIC DNA]</scope>
    <source>
        <strain evidence="6 7">MB58</strain>
    </source>
</reference>
<dbReference type="AlphaFoldDB" id="A0A023D9U8"/>
<evidence type="ECO:0000256" key="1">
    <source>
        <dbReference type="ARBA" id="ARBA00006787"/>
    </source>
</evidence>
<keyword evidence="4" id="KW-0223">Dioxygenase</keyword>